<proteinExistence type="predicted"/>
<feature type="transmembrane region" description="Helical" evidence="1">
    <location>
        <begin position="249"/>
        <end position="267"/>
    </location>
</feature>
<keyword evidence="1" id="KW-1133">Transmembrane helix</keyword>
<keyword evidence="1" id="KW-0812">Transmembrane</keyword>
<feature type="transmembrane region" description="Helical" evidence="1">
    <location>
        <begin position="26"/>
        <end position="44"/>
    </location>
</feature>
<organism evidence="2 3">
    <name type="scientific">Neomesorhizobium albiziae</name>
    <dbReference type="NCBI Taxonomy" id="335020"/>
    <lineage>
        <taxon>Bacteria</taxon>
        <taxon>Pseudomonadati</taxon>
        <taxon>Pseudomonadota</taxon>
        <taxon>Alphaproteobacteria</taxon>
        <taxon>Hyphomicrobiales</taxon>
        <taxon>Phyllobacteriaceae</taxon>
        <taxon>Neomesorhizobium</taxon>
    </lineage>
</organism>
<protein>
    <submittedName>
        <fullName evidence="2">Zinc transporter ZupT</fullName>
    </submittedName>
</protein>
<feature type="transmembrane region" description="Helical" evidence="1">
    <location>
        <begin position="347"/>
        <end position="368"/>
    </location>
</feature>
<dbReference type="AlphaFoldDB" id="A0A1I3WIT8"/>
<sequence>MNDMLGSTAAASDPVADATEKSRRSLLWLVLPLVALALAILWLLTTDPLRSFRNGAPPVENLTFERTILSSAGISVLVRAGGSEPMTVAQVQVDDAYWQFTQDPPGPIARGATAWIRLPFPWVLGEAHAINIVTNTGATFGHEIAVAVPTPARDSLSLFHQGVLGAFVGLVPVAIGLMFYPALRGVGQGGMNFLLALTVGLLAFLFVDALEDALELAGEAAALFQGHVMVVLAATASFLLLMAVGRRHGAPAGLALATFIALGIGLHNLGEGLAIGAAFASGAAGLGTFLVIGFTLHNITEGIGIAAPILKKRPPLAAFVGLALLAGGPAVIGLWIGSLAFAPQWSALALAIGAGAILQVIVEVSFFLMRSSGTGLRALVAPGAMAGLAAGVGFMFLTAMLVKI</sequence>
<feature type="transmembrane region" description="Helical" evidence="1">
    <location>
        <begin position="273"/>
        <end position="296"/>
    </location>
</feature>
<gene>
    <name evidence="2" type="ORF">SAMN04488498_102258</name>
</gene>
<name>A0A1I3WIT8_9HYPH</name>
<evidence type="ECO:0000313" key="2">
    <source>
        <dbReference type="EMBL" id="SFK07362.1"/>
    </source>
</evidence>
<feature type="transmembrane region" description="Helical" evidence="1">
    <location>
        <begin position="192"/>
        <end position="210"/>
    </location>
</feature>
<reference evidence="2 3" key="1">
    <citation type="submission" date="2016-10" db="EMBL/GenBank/DDBJ databases">
        <authorList>
            <person name="Varghese N."/>
            <person name="Submissions S."/>
        </authorList>
    </citation>
    <scope>NUCLEOTIDE SEQUENCE [LARGE SCALE GENOMIC DNA]</scope>
    <source>
        <strain evidence="2 3">DSM 21822</strain>
    </source>
</reference>
<feature type="transmembrane region" description="Helical" evidence="1">
    <location>
        <begin position="316"/>
        <end position="341"/>
    </location>
</feature>
<evidence type="ECO:0000313" key="3">
    <source>
        <dbReference type="Proteomes" id="UP000323300"/>
    </source>
</evidence>
<dbReference type="EMBL" id="FOSL01000002">
    <property type="protein sequence ID" value="SFK07362.1"/>
    <property type="molecule type" value="Genomic_DNA"/>
</dbReference>
<feature type="transmembrane region" description="Helical" evidence="1">
    <location>
        <begin position="158"/>
        <end position="180"/>
    </location>
</feature>
<keyword evidence="3" id="KW-1185">Reference proteome</keyword>
<feature type="transmembrane region" description="Helical" evidence="1">
    <location>
        <begin position="380"/>
        <end position="402"/>
    </location>
</feature>
<evidence type="ECO:0000256" key="1">
    <source>
        <dbReference type="SAM" id="Phobius"/>
    </source>
</evidence>
<keyword evidence="1" id="KW-0472">Membrane</keyword>
<dbReference type="Proteomes" id="UP000323300">
    <property type="component" value="Unassembled WGS sequence"/>
</dbReference>
<accession>A0A1I3WIT8</accession>
<feature type="transmembrane region" description="Helical" evidence="1">
    <location>
        <begin position="222"/>
        <end position="242"/>
    </location>
</feature>